<feature type="chain" id="PRO_5011332795" description="Serine protease" evidence="6">
    <location>
        <begin position="23"/>
        <end position="284"/>
    </location>
</feature>
<dbReference type="InterPro" id="IPR008256">
    <property type="entry name" value="Peptidase_S1B"/>
</dbReference>
<gene>
    <name evidence="8" type="ORF">SAMN05421850_102233</name>
</gene>
<keyword evidence="2 6" id="KW-0645">Protease</keyword>
<name>A0A1G8JQ48_9RHOB</name>
<dbReference type="RefSeq" id="WP_090027528.1">
    <property type="nucleotide sequence ID" value="NZ_FNEB01000002.1"/>
</dbReference>
<evidence type="ECO:0000313" key="8">
    <source>
        <dbReference type="EMBL" id="SDI33364.1"/>
    </source>
</evidence>
<dbReference type="SUPFAM" id="SSF50494">
    <property type="entry name" value="Trypsin-like serine proteases"/>
    <property type="match status" value="1"/>
</dbReference>
<keyword evidence="3 6" id="KW-0732">Signal</keyword>
<comment type="similarity">
    <text evidence="1 6">Belongs to the peptidase S1B family.</text>
</comment>
<feature type="signal peptide" evidence="6">
    <location>
        <begin position="1"/>
        <end position="22"/>
    </location>
</feature>
<dbReference type="OrthoDB" id="267336at2"/>
<dbReference type="InterPro" id="IPR018114">
    <property type="entry name" value="TRYPSIN_HIS"/>
</dbReference>
<dbReference type="PROSITE" id="PS50240">
    <property type="entry name" value="TRYPSIN_DOM"/>
    <property type="match status" value="1"/>
</dbReference>
<evidence type="ECO:0000256" key="1">
    <source>
        <dbReference type="ARBA" id="ARBA00008764"/>
    </source>
</evidence>
<dbReference type="STRING" id="490829.SAMN05421850_102233"/>
<sequence length="284" mass="29931">MTLRPRIVLSLMLMLAAGWAQAQSRAESTGLDRLTRRGDLLGWEAVGRVDMGSAMCTGVLIAPDLVLTAAHCVYDRRTGKMRDAGTITFRAGFRDGRSVAESGVLRAVAHDNYDPTTGTSPNNIRHDAALLQLSRTIPAMTAAPFAIYTGNASDGQVSVVSYGQGRSEAPSWQRACALLGRGDGLMAFNCDVTYGSSGAPVFMKDGNRARILSLVSAGVLDQKEKVSYGMELGPVVADLKRQLRSLPSRSLTGTASEGARRVSVGVKRLGNSGGGGAKFVRPGG</sequence>
<dbReference type="AlphaFoldDB" id="A0A1G8JQ48"/>
<keyword evidence="4 6" id="KW-0378">Hydrolase</keyword>
<keyword evidence="5 6" id="KW-0720">Serine protease</keyword>
<dbReference type="EC" id="3.4.21.-" evidence="6"/>
<proteinExistence type="inferred from homology"/>
<dbReference type="InterPro" id="IPR050966">
    <property type="entry name" value="Glutamyl_endopeptidase"/>
</dbReference>
<dbReference type="InterPro" id="IPR001254">
    <property type="entry name" value="Trypsin_dom"/>
</dbReference>
<reference evidence="8 9" key="1">
    <citation type="submission" date="2016-10" db="EMBL/GenBank/DDBJ databases">
        <authorList>
            <person name="de Groot N.N."/>
        </authorList>
    </citation>
    <scope>NUCLEOTIDE SEQUENCE [LARGE SCALE GENOMIC DNA]</scope>
    <source>
        <strain evidence="8 9">DSM 28010</strain>
    </source>
</reference>
<evidence type="ECO:0000256" key="6">
    <source>
        <dbReference type="RuleBase" id="RU004296"/>
    </source>
</evidence>
<accession>A0A1G8JQ48</accession>
<feature type="domain" description="Peptidase S1" evidence="7">
    <location>
        <begin position="43"/>
        <end position="284"/>
    </location>
</feature>
<dbReference type="GO" id="GO:0004252">
    <property type="term" value="F:serine-type endopeptidase activity"/>
    <property type="evidence" value="ECO:0007669"/>
    <property type="project" value="InterPro"/>
</dbReference>
<dbReference type="Pfam" id="PF13365">
    <property type="entry name" value="Trypsin_2"/>
    <property type="match status" value="1"/>
</dbReference>
<evidence type="ECO:0000256" key="5">
    <source>
        <dbReference type="ARBA" id="ARBA00022825"/>
    </source>
</evidence>
<dbReference type="GO" id="GO:0006508">
    <property type="term" value="P:proteolysis"/>
    <property type="evidence" value="ECO:0007669"/>
    <property type="project" value="UniProtKB-KW"/>
</dbReference>
<dbReference type="EMBL" id="FNEB01000002">
    <property type="protein sequence ID" value="SDI33364.1"/>
    <property type="molecule type" value="Genomic_DNA"/>
</dbReference>
<dbReference type="InterPro" id="IPR043504">
    <property type="entry name" value="Peptidase_S1_PA_chymotrypsin"/>
</dbReference>
<dbReference type="PANTHER" id="PTHR15462:SF8">
    <property type="entry name" value="SERINE PROTEASE"/>
    <property type="match status" value="1"/>
</dbReference>
<dbReference type="PROSITE" id="PS00134">
    <property type="entry name" value="TRYPSIN_HIS"/>
    <property type="match status" value="1"/>
</dbReference>
<evidence type="ECO:0000313" key="9">
    <source>
        <dbReference type="Proteomes" id="UP000199340"/>
    </source>
</evidence>
<organism evidence="8 9">
    <name type="scientific">Lutimaribacter saemankumensis</name>
    <dbReference type="NCBI Taxonomy" id="490829"/>
    <lineage>
        <taxon>Bacteria</taxon>
        <taxon>Pseudomonadati</taxon>
        <taxon>Pseudomonadota</taxon>
        <taxon>Alphaproteobacteria</taxon>
        <taxon>Rhodobacterales</taxon>
        <taxon>Roseobacteraceae</taxon>
        <taxon>Lutimaribacter</taxon>
    </lineage>
</organism>
<protein>
    <recommendedName>
        <fullName evidence="6">Serine protease</fullName>
        <ecNumber evidence="6">3.4.21.-</ecNumber>
    </recommendedName>
</protein>
<dbReference type="PANTHER" id="PTHR15462">
    <property type="entry name" value="SERINE PROTEASE"/>
    <property type="match status" value="1"/>
</dbReference>
<evidence type="ECO:0000259" key="7">
    <source>
        <dbReference type="PROSITE" id="PS50240"/>
    </source>
</evidence>
<dbReference type="InterPro" id="IPR009003">
    <property type="entry name" value="Peptidase_S1_PA"/>
</dbReference>
<dbReference type="PRINTS" id="PR00839">
    <property type="entry name" value="V8PROTEASE"/>
</dbReference>
<evidence type="ECO:0000256" key="3">
    <source>
        <dbReference type="ARBA" id="ARBA00022729"/>
    </source>
</evidence>
<dbReference type="Proteomes" id="UP000199340">
    <property type="component" value="Unassembled WGS sequence"/>
</dbReference>
<dbReference type="Gene3D" id="2.40.10.10">
    <property type="entry name" value="Trypsin-like serine proteases"/>
    <property type="match status" value="2"/>
</dbReference>
<evidence type="ECO:0000256" key="2">
    <source>
        <dbReference type="ARBA" id="ARBA00022670"/>
    </source>
</evidence>
<evidence type="ECO:0000256" key="4">
    <source>
        <dbReference type="ARBA" id="ARBA00022801"/>
    </source>
</evidence>
<keyword evidence="9" id="KW-1185">Reference proteome</keyword>